<dbReference type="EMBL" id="BAABKM010000002">
    <property type="protein sequence ID" value="GAA4699903.1"/>
    <property type="molecule type" value="Genomic_DNA"/>
</dbReference>
<dbReference type="Gene3D" id="3.90.1720.10">
    <property type="entry name" value="endopeptidase domain like (from Nostoc punctiforme)"/>
    <property type="match status" value="1"/>
</dbReference>
<organism evidence="7 8">
    <name type="scientific">Nocardioides conyzicola</name>
    <dbReference type="NCBI Taxonomy" id="1651781"/>
    <lineage>
        <taxon>Bacteria</taxon>
        <taxon>Bacillati</taxon>
        <taxon>Actinomycetota</taxon>
        <taxon>Actinomycetes</taxon>
        <taxon>Propionibacteriales</taxon>
        <taxon>Nocardioidaceae</taxon>
        <taxon>Nocardioides</taxon>
    </lineage>
</organism>
<feature type="domain" description="NlpC/P60" evidence="6">
    <location>
        <begin position="254"/>
        <end position="383"/>
    </location>
</feature>
<dbReference type="Pfam" id="PF00877">
    <property type="entry name" value="NLPC_P60"/>
    <property type="match status" value="1"/>
</dbReference>
<keyword evidence="3" id="KW-0378">Hydrolase</keyword>
<name>A0ABP8X3F9_9ACTN</name>
<protein>
    <submittedName>
        <fullName evidence="7">C40 family peptidase</fullName>
    </submittedName>
</protein>
<reference evidence="8" key="1">
    <citation type="journal article" date="2019" name="Int. J. Syst. Evol. Microbiol.">
        <title>The Global Catalogue of Microorganisms (GCM) 10K type strain sequencing project: providing services to taxonomists for standard genome sequencing and annotation.</title>
        <authorList>
            <consortium name="The Broad Institute Genomics Platform"/>
            <consortium name="The Broad Institute Genome Sequencing Center for Infectious Disease"/>
            <person name="Wu L."/>
            <person name="Ma J."/>
        </authorList>
    </citation>
    <scope>NUCLEOTIDE SEQUENCE [LARGE SCALE GENOMIC DNA]</scope>
    <source>
        <strain evidence="8">JCM 18531</strain>
    </source>
</reference>
<dbReference type="InterPro" id="IPR051794">
    <property type="entry name" value="PG_Endopeptidase_C40"/>
</dbReference>
<keyword evidence="8" id="KW-1185">Reference proteome</keyword>
<keyword evidence="5" id="KW-0732">Signal</keyword>
<dbReference type="Proteomes" id="UP001499974">
    <property type="component" value="Unassembled WGS sequence"/>
</dbReference>
<proteinExistence type="inferred from homology"/>
<dbReference type="InterPro" id="IPR000064">
    <property type="entry name" value="NLP_P60_dom"/>
</dbReference>
<dbReference type="PANTHER" id="PTHR47359:SF3">
    <property type="entry name" value="NLP_P60 DOMAIN-CONTAINING PROTEIN-RELATED"/>
    <property type="match status" value="1"/>
</dbReference>
<dbReference type="PANTHER" id="PTHR47359">
    <property type="entry name" value="PEPTIDOGLYCAN DL-ENDOPEPTIDASE CWLO"/>
    <property type="match status" value="1"/>
</dbReference>
<evidence type="ECO:0000313" key="7">
    <source>
        <dbReference type="EMBL" id="GAA4699903.1"/>
    </source>
</evidence>
<evidence type="ECO:0000256" key="4">
    <source>
        <dbReference type="ARBA" id="ARBA00022807"/>
    </source>
</evidence>
<dbReference type="PROSITE" id="PS51935">
    <property type="entry name" value="NLPC_P60"/>
    <property type="match status" value="1"/>
</dbReference>
<comment type="caution">
    <text evidence="7">The sequence shown here is derived from an EMBL/GenBank/DDBJ whole genome shotgun (WGS) entry which is preliminary data.</text>
</comment>
<keyword evidence="4" id="KW-0788">Thiol protease</keyword>
<keyword evidence="2" id="KW-0645">Protease</keyword>
<evidence type="ECO:0000256" key="1">
    <source>
        <dbReference type="ARBA" id="ARBA00007074"/>
    </source>
</evidence>
<accession>A0ABP8X3F9</accession>
<feature type="signal peptide" evidence="5">
    <location>
        <begin position="1"/>
        <end position="22"/>
    </location>
</feature>
<evidence type="ECO:0000259" key="6">
    <source>
        <dbReference type="PROSITE" id="PS51935"/>
    </source>
</evidence>
<evidence type="ECO:0000313" key="8">
    <source>
        <dbReference type="Proteomes" id="UP001499974"/>
    </source>
</evidence>
<feature type="chain" id="PRO_5046811141" evidence="5">
    <location>
        <begin position="23"/>
        <end position="383"/>
    </location>
</feature>
<dbReference type="InterPro" id="IPR038765">
    <property type="entry name" value="Papain-like_cys_pep_sf"/>
</dbReference>
<comment type="similarity">
    <text evidence="1">Belongs to the peptidase C40 family.</text>
</comment>
<evidence type="ECO:0000256" key="2">
    <source>
        <dbReference type="ARBA" id="ARBA00022670"/>
    </source>
</evidence>
<gene>
    <name evidence="7" type="ORF">GCM10023349_15440</name>
</gene>
<dbReference type="SUPFAM" id="SSF54001">
    <property type="entry name" value="Cysteine proteinases"/>
    <property type="match status" value="1"/>
</dbReference>
<evidence type="ECO:0000256" key="3">
    <source>
        <dbReference type="ARBA" id="ARBA00022801"/>
    </source>
</evidence>
<evidence type="ECO:0000256" key="5">
    <source>
        <dbReference type="SAM" id="SignalP"/>
    </source>
</evidence>
<sequence>MGVKIIASAALSVLLAPGAAMLGVAALVGPAAAGSADCLWDDLATESVEVVGAVPAALTAANGNGASVTLNHRQLTRAATVIAVGSSEQVPARGQLIAVMTAITESSLRVLSNIGAYPQSAQLPNDGDGGDHDSVGMFQQRPAAGWGSVENLMDPVWSARAFYGGPSGPNHGSPRGLLDIDGWQDMDPGAAAQAVQVSAYPDRYAINRPVAEKVLAVLSGAGVVSGTLSRGNRGFDCAQLAEDQTGSVPGGLPPGFPGALMAAAAAKIGTPYVWGGGDFNGATGGGFDCSGLVLYAAYRASDGRIRLPHYSGSQIHAGLAVGWSEKRPGDLIFFSYPGAGGPHHVAIYVGGDRILQAPHTGDVVRYGTIGEFAGQMMTIRRLG</sequence>